<dbReference type="EMBL" id="JACHKA010000001">
    <property type="protein sequence ID" value="MBB5984689.1"/>
    <property type="molecule type" value="Genomic_DNA"/>
</dbReference>
<comment type="caution">
    <text evidence="3">The sequence shown here is derived from an EMBL/GenBank/DDBJ whole genome shotgun (WGS) entry which is preliminary data.</text>
</comment>
<dbReference type="RefSeq" id="WP_184150141.1">
    <property type="nucleotide sequence ID" value="NZ_JACHKA010000001.1"/>
</dbReference>
<dbReference type="Gene3D" id="3.40.50.2300">
    <property type="match status" value="1"/>
</dbReference>
<dbReference type="Pfam" id="PF00072">
    <property type="entry name" value="Response_reg"/>
    <property type="match status" value="1"/>
</dbReference>
<reference evidence="3 4" key="1">
    <citation type="submission" date="2020-08" db="EMBL/GenBank/DDBJ databases">
        <title>Exploring microbial biodiversity for novel pathways involved in the catabolism of aromatic compounds derived from lignin.</title>
        <authorList>
            <person name="Elkins J."/>
        </authorList>
    </citation>
    <scope>NUCLEOTIDE SEQUENCE [LARGE SCALE GENOMIC DNA]</scope>
    <source>
        <strain evidence="3 4">B1D3A</strain>
    </source>
</reference>
<dbReference type="PROSITE" id="PS50110">
    <property type="entry name" value="RESPONSE_REGULATORY"/>
    <property type="match status" value="1"/>
</dbReference>
<name>A0ABR6NBS2_9SPHN</name>
<protein>
    <submittedName>
        <fullName evidence="3">ActR/RegA family two-component response regulator</fullName>
    </submittedName>
</protein>
<proteinExistence type="predicted"/>
<dbReference type="Proteomes" id="UP001138540">
    <property type="component" value="Unassembled WGS sequence"/>
</dbReference>
<gene>
    <name evidence="3" type="ORF">HNP60_000663</name>
</gene>
<keyword evidence="4" id="KW-1185">Reference proteome</keyword>
<evidence type="ECO:0000256" key="1">
    <source>
        <dbReference type="PROSITE-ProRule" id="PRU00169"/>
    </source>
</evidence>
<evidence type="ECO:0000259" key="2">
    <source>
        <dbReference type="PROSITE" id="PS50110"/>
    </source>
</evidence>
<comment type="caution">
    <text evidence="1">Lacks conserved residue(s) required for the propagation of feature annotation.</text>
</comment>
<dbReference type="InterPro" id="IPR011006">
    <property type="entry name" value="CheY-like_superfamily"/>
</dbReference>
<feature type="domain" description="Response regulatory" evidence="2">
    <location>
        <begin position="10"/>
        <end position="128"/>
    </location>
</feature>
<organism evidence="3 4">
    <name type="scientific">Sphingobium lignivorans</name>
    <dbReference type="NCBI Taxonomy" id="2735886"/>
    <lineage>
        <taxon>Bacteria</taxon>
        <taxon>Pseudomonadati</taxon>
        <taxon>Pseudomonadota</taxon>
        <taxon>Alphaproteobacteria</taxon>
        <taxon>Sphingomonadales</taxon>
        <taxon>Sphingomonadaceae</taxon>
        <taxon>Sphingobium</taxon>
    </lineage>
</organism>
<sequence length="128" mass="14070">MIELSGPHAHALIIEDNMIMSRAIEAQLMAAGFRSIDHARTRARAMTLARAQSPDVVVLGEHVDQWAGIAAAQELSHRDGTAVMMVTTDPQFWRRPFPEDVPVRGPYRIDQLSRAFGARRQGSAAPVA</sequence>
<accession>A0ABR6NBS2</accession>
<dbReference type="SUPFAM" id="SSF52172">
    <property type="entry name" value="CheY-like"/>
    <property type="match status" value="1"/>
</dbReference>
<evidence type="ECO:0000313" key="3">
    <source>
        <dbReference type="EMBL" id="MBB5984689.1"/>
    </source>
</evidence>
<dbReference type="InterPro" id="IPR001789">
    <property type="entry name" value="Sig_transdc_resp-reg_receiver"/>
</dbReference>
<evidence type="ECO:0000313" key="4">
    <source>
        <dbReference type="Proteomes" id="UP001138540"/>
    </source>
</evidence>